<feature type="region of interest" description="Disordered" evidence="1">
    <location>
        <begin position="52"/>
        <end position="83"/>
    </location>
</feature>
<dbReference type="RefSeq" id="WP_277861547.1">
    <property type="nucleotide sequence ID" value="NZ_JARRAG010000002.1"/>
</dbReference>
<dbReference type="SUPFAM" id="SSF48452">
    <property type="entry name" value="TPR-like"/>
    <property type="match status" value="1"/>
</dbReference>
<dbReference type="EMBL" id="JARRAG010000002">
    <property type="protein sequence ID" value="MDG3005201.1"/>
    <property type="molecule type" value="Genomic_DNA"/>
</dbReference>
<sequence length="1009" mass="109637">MSSSQGVGSEAGEPGGAARDGASTGKRGRPLVAVAALAVIAGSAAFVWSQVDWTPSVEDRPPPARAARPPRPPGSMDVSPQSQIDVRSLLTIRKPEAGGRATAFLGKPDGPKDATGVYVSQQKLLDRELVRQAVLLAAREERGLATRDELLDGEAPPAGGPHPAEISSNFNERQTRVLARELDGKRPAGLIEPSLARKLGDGPDADDYPLRLAAILEGMTRAEFPALLDRIGGKGGPNRAVAEGAAPEGVEARLATLGLVDHFEAVRALHRSLREEGESPERLGALARAYAQLAALTAHHWSAVHRTFQARAMLYAERLAARAPDSAFALRCRAFVRTLVGVHFAAAKDLEAAAALDARAEKPAAAPGWVDVIDAALKYDSARLAAAKPPHDRLAAFLDMASVEQPPGTRLAVQSAEAVLRLDPDCGRAFDLISDGGELGDRHRSTEAAPAAFRHFFREKLAALSGLPAAVKAALGQDADDPALTAALDEAGRPDVDAGEPPWGALAQLAREARFVQVQRRLVFMSRTWGVPVDDYWDEVRPLVDGHRYRPYLGALTKDPAEARAFAEFAKTFEIGDLEPTEHDMLRLISGDGKKDPKSYWAVAEGHASRTARDLSLVIAEVPVKQTPPAEVLLRVSPRNPYAKAILIRQDWDRSQARLDEWVKSDGDQPAFQRALGFQYLDLKRFAEAREWLVRFVQRSPDRQAYEKLAACYEGEGDRKRWLATLDAYLENTEDAGLGHAQVRVRIAKYFLSQGQPERAKPYADEAAQTWAGWAMLCASEVDERLGDLDSAEAWVRNVAERYPANWEYWYRFCQRTGKGDLETSRRLARAAVRGSGLATPYGQAYFHWIEGEPDDAARVLERMRETKPDPSVESLLMLVYDQTGAAEKRDALLRKLVGDLKDQAPKSSAICSLLLGSTAAGAGPLDLEAVEAVLAETPPENRLPMRFLVARFLLNHGRAEDARRYLEACLGPDHANDWGRAAAAAWLRGLSPAAKPPGPDAKPAPSRT</sequence>
<name>A0ABT6FCG7_9BACT</name>
<protein>
    <recommendedName>
        <fullName evidence="4">Tetratricopeptide repeat protein</fullName>
    </recommendedName>
</protein>
<dbReference type="InterPro" id="IPR011990">
    <property type="entry name" value="TPR-like_helical_dom_sf"/>
</dbReference>
<organism evidence="2 3">
    <name type="scientific">Paludisphaera mucosa</name>
    <dbReference type="NCBI Taxonomy" id="3030827"/>
    <lineage>
        <taxon>Bacteria</taxon>
        <taxon>Pseudomonadati</taxon>
        <taxon>Planctomycetota</taxon>
        <taxon>Planctomycetia</taxon>
        <taxon>Isosphaerales</taxon>
        <taxon>Isosphaeraceae</taxon>
        <taxon>Paludisphaera</taxon>
    </lineage>
</organism>
<accession>A0ABT6FCG7</accession>
<evidence type="ECO:0000313" key="2">
    <source>
        <dbReference type="EMBL" id="MDG3005201.1"/>
    </source>
</evidence>
<gene>
    <name evidence="2" type="ORF">PZE19_15540</name>
</gene>
<evidence type="ECO:0000313" key="3">
    <source>
        <dbReference type="Proteomes" id="UP001216907"/>
    </source>
</evidence>
<reference evidence="2 3" key="1">
    <citation type="submission" date="2023-03" db="EMBL/GenBank/DDBJ databases">
        <title>Paludisphaera mucosa sp. nov. a novel planctomycete from northern fen.</title>
        <authorList>
            <person name="Ivanova A."/>
        </authorList>
    </citation>
    <scope>NUCLEOTIDE SEQUENCE [LARGE SCALE GENOMIC DNA]</scope>
    <source>
        <strain evidence="2 3">Pla2</strain>
    </source>
</reference>
<dbReference type="Gene3D" id="1.25.40.10">
    <property type="entry name" value="Tetratricopeptide repeat domain"/>
    <property type="match status" value="2"/>
</dbReference>
<comment type="caution">
    <text evidence="2">The sequence shown here is derived from an EMBL/GenBank/DDBJ whole genome shotgun (WGS) entry which is preliminary data.</text>
</comment>
<feature type="region of interest" description="Disordered" evidence="1">
    <location>
        <begin position="1"/>
        <end position="27"/>
    </location>
</feature>
<keyword evidence="3" id="KW-1185">Reference proteome</keyword>
<evidence type="ECO:0008006" key="4">
    <source>
        <dbReference type="Google" id="ProtNLM"/>
    </source>
</evidence>
<dbReference type="Proteomes" id="UP001216907">
    <property type="component" value="Unassembled WGS sequence"/>
</dbReference>
<evidence type="ECO:0000256" key="1">
    <source>
        <dbReference type="SAM" id="MobiDB-lite"/>
    </source>
</evidence>
<proteinExistence type="predicted"/>